<feature type="compositionally biased region" description="Basic and acidic residues" evidence="1">
    <location>
        <begin position="253"/>
        <end position="262"/>
    </location>
</feature>
<accession>A0ABP7F733</accession>
<feature type="transmembrane region" description="Helical" evidence="2">
    <location>
        <begin position="93"/>
        <end position="112"/>
    </location>
</feature>
<dbReference type="RefSeq" id="WP_344967377.1">
    <property type="nucleotide sequence ID" value="NZ_BAABDD010000003.1"/>
</dbReference>
<feature type="compositionally biased region" description="Basic and acidic residues" evidence="1">
    <location>
        <begin position="345"/>
        <end position="354"/>
    </location>
</feature>
<dbReference type="InterPro" id="IPR018078">
    <property type="entry name" value="DNA-binding_RecF_CS"/>
</dbReference>
<feature type="compositionally biased region" description="Basic and acidic residues" evidence="1">
    <location>
        <begin position="280"/>
        <end position="293"/>
    </location>
</feature>
<dbReference type="Proteomes" id="UP001500908">
    <property type="component" value="Unassembled WGS sequence"/>
</dbReference>
<proteinExistence type="predicted"/>
<keyword evidence="2" id="KW-1133">Transmembrane helix</keyword>
<evidence type="ECO:0000313" key="3">
    <source>
        <dbReference type="EMBL" id="GAA3729611.1"/>
    </source>
</evidence>
<comment type="caution">
    <text evidence="3">The sequence shown here is derived from an EMBL/GenBank/DDBJ whole genome shotgun (WGS) entry which is preliminary data.</text>
</comment>
<dbReference type="PROSITE" id="PS00617">
    <property type="entry name" value="RECF_1"/>
    <property type="match status" value="1"/>
</dbReference>
<feature type="compositionally biased region" description="Pro residues" evidence="1">
    <location>
        <begin position="174"/>
        <end position="192"/>
    </location>
</feature>
<dbReference type="InterPro" id="IPR021235">
    <property type="entry name" value="DUF2637"/>
</dbReference>
<feature type="transmembrane region" description="Helical" evidence="2">
    <location>
        <begin position="27"/>
        <end position="53"/>
    </location>
</feature>
<dbReference type="EMBL" id="BAABDD010000003">
    <property type="protein sequence ID" value="GAA3729611.1"/>
    <property type="molecule type" value="Genomic_DNA"/>
</dbReference>
<dbReference type="Pfam" id="PF10935">
    <property type="entry name" value="DUF2637"/>
    <property type="match status" value="1"/>
</dbReference>
<feature type="compositionally biased region" description="Low complexity" evidence="1">
    <location>
        <begin position="296"/>
        <end position="305"/>
    </location>
</feature>
<evidence type="ECO:0000313" key="4">
    <source>
        <dbReference type="Proteomes" id="UP001500908"/>
    </source>
</evidence>
<feature type="transmembrane region" description="Helical" evidence="2">
    <location>
        <begin position="124"/>
        <end position="148"/>
    </location>
</feature>
<protein>
    <recommendedName>
        <fullName evidence="5">DUF2637 domain-containing protein</fullName>
    </recommendedName>
</protein>
<organism evidence="3 4">
    <name type="scientific">Salinactinospora qingdaonensis</name>
    <dbReference type="NCBI Taxonomy" id="702744"/>
    <lineage>
        <taxon>Bacteria</taxon>
        <taxon>Bacillati</taxon>
        <taxon>Actinomycetota</taxon>
        <taxon>Actinomycetes</taxon>
        <taxon>Streptosporangiales</taxon>
        <taxon>Nocardiopsidaceae</taxon>
        <taxon>Salinactinospora</taxon>
    </lineage>
</organism>
<feature type="region of interest" description="Disordered" evidence="1">
    <location>
        <begin position="1"/>
        <end position="21"/>
    </location>
</feature>
<feature type="transmembrane region" description="Helical" evidence="2">
    <location>
        <begin position="65"/>
        <end position="84"/>
    </location>
</feature>
<keyword evidence="2" id="KW-0472">Membrane</keyword>
<name>A0ABP7F733_9ACTN</name>
<gene>
    <name evidence="3" type="ORF">GCM10022402_07860</name>
</gene>
<evidence type="ECO:0000256" key="2">
    <source>
        <dbReference type="SAM" id="Phobius"/>
    </source>
</evidence>
<keyword evidence="4" id="KW-1185">Reference proteome</keyword>
<feature type="region of interest" description="Disordered" evidence="1">
    <location>
        <begin position="156"/>
        <end position="412"/>
    </location>
</feature>
<feature type="compositionally biased region" description="Acidic residues" evidence="1">
    <location>
        <begin position="332"/>
        <end position="344"/>
    </location>
</feature>
<reference evidence="4" key="1">
    <citation type="journal article" date="2019" name="Int. J. Syst. Evol. Microbiol.">
        <title>The Global Catalogue of Microorganisms (GCM) 10K type strain sequencing project: providing services to taxonomists for standard genome sequencing and annotation.</title>
        <authorList>
            <consortium name="The Broad Institute Genomics Platform"/>
            <consortium name="The Broad Institute Genome Sequencing Center for Infectious Disease"/>
            <person name="Wu L."/>
            <person name="Ma J."/>
        </authorList>
    </citation>
    <scope>NUCLEOTIDE SEQUENCE [LARGE SCALE GENOMIC DNA]</scope>
    <source>
        <strain evidence="4">JCM 17137</strain>
    </source>
</reference>
<sequence>MGRHPSSESTGARPTPRNGGVQRRRTIALTGLGVLVIAACAVVLSYTGIYQIAITGGITPGLAHLYPAVFTLLLVFTFAATYLLRDAPRRRRTWIDALVLGLISIAALASAMGSMDYELAGPVAAVLVAVAPWGALLIAFRCWMWIVVHLREDRRSSGKSRRRPTRRQPQQPARRPPPARPTPAPERTPAPPAEVDWDPNPAEAPPLFPEPETGSEDAGDDLAATEPMATAAGEAGADRHPPEAPSEGAEGPELPKRRRDEGGGQIKRAAAVPSSPLVSKTDHEADHAGHGDDPADTAAPEAPGETGERAEAADSADDDSGTATGSTAPADSEAEESAEESEEGEPAREADPHTAEAAQATGTAHSSAAPRMRKRPMMRKPRRRNGSEVTVEPPPSADVRSGPTPPDGEEPE</sequence>
<feature type="compositionally biased region" description="Low complexity" evidence="1">
    <location>
        <begin position="321"/>
        <end position="331"/>
    </location>
</feature>
<evidence type="ECO:0000256" key="1">
    <source>
        <dbReference type="SAM" id="MobiDB-lite"/>
    </source>
</evidence>
<feature type="compositionally biased region" description="Basic residues" evidence="1">
    <location>
        <begin position="371"/>
        <end position="384"/>
    </location>
</feature>
<evidence type="ECO:0008006" key="5">
    <source>
        <dbReference type="Google" id="ProtNLM"/>
    </source>
</evidence>
<feature type="compositionally biased region" description="Basic residues" evidence="1">
    <location>
        <begin position="157"/>
        <end position="166"/>
    </location>
</feature>
<keyword evidence="2" id="KW-0812">Transmembrane</keyword>